<keyword evidence="1" id="KW-0645">Protease</keyword>
<accession>G4XDS6</accession>
<dbReference type="InterPro" id="IPR021109">
    <property type="entry name" value="Peptidase_aspartic_dom_sf"/>
</dbReference>
<dbReference type="AlphaFoldDB" id="G4XDS6"/>
<name>G4XDS6_POSOC</name>
<sequence length="144" mass="15869">HLSLGMVGIIAEPQVISFSSDELPPTGTNHNQPLFVTVQFKSFRIPLSLVDNGSSLNVCPLRIALKLGFKAEDITSAEKGMTSFDNTHQDSLGILVIPLSIDPFVFNVEFYIVNLEPSFNLLLGRPWLHKHQVIPGKLLGYIVS</sequence>
<dbReference type="CDD" id="cd00303">
    <property type="entry name" value="retropepsin_like"/>
    <property type="match status" value="1"/>
</dbReference>
<dbReference type="PANTHER" id="PTHR33240:SF15">
    <property type="entry name" value="GAG-PRO-LIKE PROTEIN"/>
    <property type="match status" value="1"/>
</dbReference>
<dbReference type="GO" id="GO:0008233">
    <property type="term" value="F:peptidase activity"/>
    <property type="evidence" value="ECO:0007669"/>
    <property type="project" value="UniProtKB-KW"/>
</dbReference>
<evidence type="ECO:0000313" key="1">
    <source>
        <dbReference type="EMBL" id="AEP33252.1"/>
    </source>
</evidence>
<organism evidence="1">
    <name type="scientific">Posidonia oceanica</name>
    <name type="common">Mediterranean tapeweed</name>
    <dbReference type="NCBI Taxonomy" id="55489"/>
    <lineage>
        <taxon>Eukaryota</taxon>
        <taxon>Viridiplantae</taxon>
        <taxon>Streptophyta</taxon>
        <taxon>Embryophyta</taxon>
        <taxon>Tracheophyta</taxon>
        <taxon>Spermatophyta</taxon>
        <taxon>Magnoliopsida</taxon>
        <taxon>Liliopsida</taxon>
        <taxon>Posidoniaceae</taxon>
        <taxon>Posidonia</taxon>
    </lineage>
</organism>
<protein>
    <submittedName>
        <fullName evidence="1">Pepsin-like aspartate proteases</fullName>
    </submittedName>
</protein>
<dbReference type="SUPFAM" id="SSF50630">
    <property type="entry name" value="Acid proteases"/>
    <property type="match status" value="1"/>
</dbReference>
<keyword evidence="1" id="KW-0378">Hydrolase</keyword>
<feature type="non-terminal residue" evidence="1">
    <location>
        <position position="144"/>
    </location>
</feature>
<proteinExistence type="evidence at transcript level"/>
<dbReference type="GO" id="GO:0006508">
    <property type="term" value="P:proteolysis"/>
    <property type="evidence" value="ECO:0007669"/>
    <property type="project" value="UniProtKB-KW"/>
</dbReference>
<reference evidence="1" key="1">
    <citation type="submission" date="2011-04" db="EMBL/GenBank/DDBJ databases">
        <title>Does Cd toxicity in plants act through DNA methylation and chromatin repatterning mechanisms?</title>
        <authorList>
            <person name="Greco M."/>
            <person name="Chiappetta A."/>
            <person name="Bruno L."/>
            <person name="Bitonti M.B."/>
        </authorList>
    </citation>
    <scope>NUCLEOTIDE SEQUENCE</scope>
</reference>
<feature type="non-terminal residue" evidence="1">
    <location>
        <position position="1"/>
    </location>
</feature>
<dbReference type="EMBL" id="JF787623">
    <property type="protein sequence ID" value="AEP33252.1"/>
    <property type="molecule type" value="mRNA"/>
</dbReference>
<dbReference type="Gene3D" id="2.40.70.10">
    <property type="entry name" value="Acid Proteases"/>
    <property type="match status" value="1"/>
</dbReference>
<dbReference type="PANTHER" id="PTHR33240">
    <property type="entry name" value="OS08G0508500 PROTEIN"/>
    <property type="match status" value="1"/>
</dbReference>